<evidence type="ECO:0000256" key="2">
    <source>
        <dbReference type="SAM" id="MobiDB-lite"/>
    </source>
</evidence>
<protein>
    <recommendedName>
        <fullName evidence="4">WD40 repeat-like protein</fullName>
    </recommendedName>
</protein>
<evidence type="ECO:0000256" key="1">
    <source>
        <dbReference type="PROSITE-ProRule" id="PRU00221"/>
    </source>
</evidence>
<feature type="compositionally biased region" description="Polar residues" evidence="2">
    <location>
        <begin position="60"/>
        <end position="70"/>
    </location>
</feature>
<dbReference type="SUPFAM" id="SSF50978">
    <property type="entry name" value="WD40 repeat-like"/>
    <property type="match status" value="1"/>
</dbReference>
<feature type="compositionally biased region" description="Polar residues" evidence="2">
    <location>
        <begin position="450"/>
        <end position="468"/>
    </location>
</feature>
<sequence length="960" mass="104270">MSWLNSFDPAAPRNPAASSYRDSYATNESQPRVQQSTSSHAGPSTTRPNNGAPRQPLSGPHQTGRTTRLYQPSASSGSSSPAYTPRPRPPQRTRAAPPSAALRSEDAQPNENEARTKPWEIAAPPAIGKSKSNMPPPRSSTRPRSHQHRSALPPRPSAASQPPARSLPQRPPQQPPKSKPHPQPQAKHQSKSGPRPQTTPKLSKKQRKRLRRQEQEQMEQRRLHRQQADNAPQHPGQPPAKKPKVDGAAPQPSSASHIRPQLQQSRSQHSSHDSQVSQGIRTPSPPPATPPQPKAPAVEPATNAVQVESGSRVSPSSELNKPTLSKLQSILGIVSKSPEKARVSQQQQQQQAQAPVVEQTRPVEQDRLAEQGRLSEQARQTEQARIAEQAKQAEIARQIKEARKAEQARKAEEARQAEELALYLEQLTDDESAASASEEPATLEPAPKQGSDSLANVSKASTAAINTKSEGDEEDELLDESPATVSASAGKRKDANVSEASEDDDDEEDQPLADAMCSSGRNIARSSLSSQARHLDTAESDSEEDIPLQDLLQRRSSEAPSAPNANNSASKWPSTPFEPKITGLHSGAPGMSIRHFVPIASSALETQSRAIVRNRAAVFDAAIAVGEYGKIATFSQKPINRSLDCEDVLPNKMMEFQSDVEGKGKGVKCSTAIDRVEDVSRLTSKVCGIASSTKKPLGLGNHADYPCQVSLVTVNDTGRAHRTYHLDERPHAWGVASISHFPRTDPNDASSIDFATGGIDGTVNHWHWKARSTKATTFRLHTLHDRNSIVALEHLSSRTNVLASASLGTVIGYDLAALTLGFSWNTSDHIVHLQRTPDPKLMLGVLARRDYDQFRMFDVTGRNGPISRPVISFGWLNNSEGKLPLGRGSFHPTRRAIFAHGAEDGRVRVWDMRNARDALVDVRLGDEPIVEAVWGSGGEAEDLLYVASQKGVRSVSLLAP</sequence>
<feature type="compositionally biased region" description="Acidic residues" evidence="2">
    <location>
        <begin position="500"/>
        <end position="511"/>
    </location>
</feature>
<keyword evidence="1" id="KW-0853">WD repeat</keyword>
<feature type="compositionally biased region" description="Low complexity" evidence="2">
    <location>
        <begin position="157"/>
        <end position="168"/>
    </location>
</feature>
<feature type="region of interest" description="Disordered" evidence="2">
    <location>
        <begin position="421"/>
        <end position="513"/>
    </location>
</feature>
<feature type="region of interest" description="Disordered" evidence="2">
    <location>
        <begin position="337"/>
        <end position="389"/>
    </location>
</feature>
<dbReference type="OrthoDB" id="1897642at2759"/>
<feature type="repeat" description="WD" evidence="1">
    <location>
        <begin position="898"/>
        <end position="920"/>
    </location>
</feature>
<dbReference type="InterPro" id="IPR036322">
    <property type="entry name" value="WD40_repeat_dom_sf"/>
</dbReference>
<dbReference type="PANTHER" id="PTHR47232:SF1">
    <property type="entry name" value="TRANSDUCIN FAMILY PROTEIN _ WD-40 REPEAT FAMILY PROTEIN"/>
    <property type="match status" value="1"/>
</dbReference>
<dbReference type="PROSITE" id="PS50082">
    <property type="entry name" value="WD_REPEATS_2"/>
    <property type="match status" value="1"/>
</dbReference>
<feature type="compositionally biased region" description="Pro residues" evidence="2">
    <location>
        <begin position="283"/>
        <end position="294"/>
    </location>
</feature>
<feature type="compositionally biased region" description="Pro residues" evidence="2">
    <location>
        <begin position="169"/>
        <end position="183"/>
    </location>
</feature>
<feature type="region of interest" description="Disordered" evidence="2">
    <location>
        <begin position="1"/>
        <end position="323"/>
    </location>
</feature>
<dbReference type="Gene3D" id="2.130.10.10">
    <property type="entry name" value="YVTN repeat-like/Quinoprotein amine dehydrogenase"/>
    <property type="match status" value="1"/>
</dbReference>
<gene>
    <name evidence="3" type="ORF">SPSC_02249</name>
</gene>
<feature type="compositionally biased region" description="Low complexity" evidence="2">
    <location>
        <begin position="433"/>
        <end position="447"/>
    </location>
</feature>
<evidence type="ECO:0000313" key="3">
    <source>
        <dbReference type="EMBL" id="CDU23620.1"/>
    </source>
</evidence>
<feature type="compositionally biased region" description="Acidic residues" evidence="2">
    <location>
        <begin position="538"/>
        <end position="547"/>
    </location>
</feature>
<proteinExistence type="predicted"/>
<dbReference type="EMBL" id="LK056663">
    <property type="protein sequence ID" value="CDU23620.1"/>
    <property type="molecule type" value="Genomic_DNA"/>
</dbReference>
<dbReference type="AlphaFoldDB" id="A0A127ZBV6"/>
<feature type="compositionally biased region" description="Basic and acidic residues" evidence="2">
    <location>
        <begin position="361"/>
        <end position="370"/>
    </location>
</feature>
<organism evidence="3">
    <name type="scientific">Sporisorium scitamineum</name>
    <dbReference type="NCBI Taxonomy" id="49012"/>
    <lineage>
        <taxon>Eukaryota</taxon>
        <taxon>Fungi</taxon>
        <taxon>Dikarya</taxon>
        <taxon>Basidiomycota</taxon>
        <taxon>Ustilaginomycotina</taxon>
        <taxon>Ustilaginomycetes</taxon>
        <taxon>Ustilaginales</taxon>
        <taxon>Ustilaginaceae</taxon>
        <taxon>Sporisorium</taxon>
    </lineage>
</organism>
<feature type="compositionally biased region" description="Basic residues" evidence="2">
    <location>
        <begin position="202"/>
        <end position="211"/>
    </location>
</feature>
<feature type="compositionally biased region" description="Low complexity" evidence="2">
    <location>
        <begin position="72"/>
        <end position="83"/>
    </location>
</feature>
<feature type="compositionally biased region" description="Basic and acidic residues" evidence="2">
    <location>
        <begin position="212"/>
        <end position="221"/>
    </location>
</feature>
<feature type="compositionally biased region" description="Polar residues" evidence="2">
    <location>
        <begin position="16"/>
        <end position="49"/>
    </location>
</feature>
<feature type="compositionally biased region" description="Low complexity" evidence="2">
    <location>
        <begin position="261"/>
        <end position="278"/>
    </location>
</feature>
<accession>A0A127ZBV6</accession>
<feature type="region of interest" description="Disordered" evidence="2">
    <location>
        <begin position="525"/>
        <end position="585"/>
    </location>
</feature>
<reference evidence="3" key="1">
    <citation type="submission" date="2014-06" db="EMBL/GenBank/DDBJ databases">
        <authorList>
            <person name="Ju J."/>
            <person name="Zhang J."/>
        </authorList>
    </citation>
    <scope>NUCLEOTIDE SEQUENCE</scope>
    <source>
        <strain evidence="3">SscI8</strain>
    </source>
</reference>
<feature type="compositionally biased region" description="Low complexity" evidence="2">
    <location>
        <begin position="92"/>
        <end position="101"/>
    </location>
</feature>
<feature type="compositionally biased region" description="Low complexity" evidence="2">
    <location>
        <begin position="558"/>
        <end position="574"/>
    </location>
</feature>
<dbReference type="InterPro" id="IPR015943">
    <property type="entry name" value="WD40/YVTN_repeat-like_dom_sf"/>
</dbReference>
<evidence type="ECO:0008006" key="4">
    <source>
        <dbReference type="Google" id="ProtNLM"/>
    </source>
</evidence>
<name>A0A127ZBV6_9BASI</name>
<feature type="compositionally biased region" description="Low complexity" evidence="2">
    <location>
        <begin position="345"/>
        <end position="354"/>
    </location>
</feature>
<dbReference type="InterPro" id="IPR001680">
    <property type="entry name" value="WD40_rpt"/>
</dbReference>
<feature type="compositionally biased region" description="Polar residues" evidence="2">
    <location>
        <begin position="303"/>
        <end position="323"/>
    </location>
</feature>
<dbReference type="PANTHER" id="PTHR47232">
    <property type="entry name" value="TRANSDUCIN FAMILY PROTEIN / WD-40 REPEAT FAMILY PROTEIN"/>
    <property type="match status" value="1"/>
</dbReference>